<keyword evidence="4" id="KW-1185">Reference proteome</keyword>
<dbReference type="PANTHER" id="PTHR10704:SF44">
    <property type="entry name" value="LD35051P-RELATED"/>
    <property type="match status" value="1"/>
</dbReference>
<dbReference type="InterPro" id="IPR027417">
    <property type="entry name" value="P-loop_NTPase"/>
</dbReference>
<feature type="domain" description="Sulfotransferase" evidence="2">
    <location>
        <begin position="84"/>
        <end position="379"/>
    </location>
</feature>
<dbReference type="EMBL" id="JACVVK020000044">
    <property type="protein sequence ID" value="KAK7499349.1"/>
    <property type="molecule type" value="Genomic_DNA"/>
</dbReference>
<sequence length="441" mass="51366">SGTVHLYLQHFDWRRDGRNTSPSSVHYVSRSSNERHQTGTGRGQLYLKTFDWRDVDRNISPPVHYASLPSNEKHQTDKESAWRPRKVILFAYHRSGSSFTADIIHHSSDVYYIFEPLRAFANKWFLTRDSEIQIANDYLNKLLTCNLSSPYLRMIPKRFLLRTHETPMITQCYDSKLIGSPPRMMKNRLNIGRSDNHHNKNDNGMFDGDLRKQCLEKAEAVCRRHSVRMVKVIRYNMKAVREIMTLNPELGVIYLVRDPRASLWSRMTLFKDPTSSDLKSFAPELCRAMLNHSDKARDIFNEDPHRLRFLRYEDLADEPVKVLQNIFQFLHLNWTDSTERQVVKQTQHSVVNMTESTQKTLKRKYSVVRADSSAAASSWRRDVPWYVVDTIQRSAACRKVMDLLGYKMLDDDDEVRNLSVPSRGKFTLQDTLNYGGGDLGV</sequence>
<dbReference type="Pfam" id="PF00685">
    <property type="entry name" value="Sulfotransfer_1"/>
    <property type="match status" value="1"/>
</dbReference>
<evidence type="ECO:0000313" key="3">
    <source>
        <dbReference type="EMBL" id="KAK7499349.1"/>
    </source>
</evidence>
<evidence type="ECO:0000313" key="4">
    <source>
        <dbReference type="Proteomes" id="UP001519460"/>
    </source>
</evidence>
<feature type="compositionally biased region" description="Low complexity" evidence="1">
    <location>
        <begin position="21"/>
        <end position="31"/>
    </location>
</feature>
<evidence type="ECO:0000256" key="1">
    <source>
        <dbReference type="SAM" id="MobiDB-lite"/>
    </source>
</evidence>
<gene>
    <name evidence="3" type="ORF">BaRGS_00009324</name>
</gene>
<evidence type="ECO:0000259" key="2">
    <source>
        <dbReference type="Pfam" id="PF00685"/>
    </source>
</evidence>
<feature type="non-terminal residue" evidence="3">
    <location>
        <position position="1"/>
    </location>
</feature>
<name>A0ABD0LIL6_9CAEN</name>
<dbReference type="AlphaFoldDB" id="A0ABD0LIL6"/>
<protein>
    <recommendedName>
        <fullName evidence="2">Sulfotransferase domain-containing protein</fullName>
    </recommendedName>
</protein>
<dbReference type="InterPro" id="IPR051135">
    <property type="entry name" value="Gal/GlcNAc/GalNAc_ST"/>
</dbReference>
<dbReference type="Gene3D" id="3.40.50.300">
    <property type="entry name" value="P-loop containing nucleotide triphosphate hydrolases"/>
    <property type="match status" value="1"/>
</dbReference>
<dbReference type="PANTHER" id="PTHR10704">
    <property type="entry name" value="CARBOHYDRATE SULFOTRANSFERASE"/>
    <property type="match status" value="1"/>
</dbReference>
<reference evidence="3 4" key="1">
    <citation type="journal article" date="2023" name="Sci. Data">
        <title>Genome assembly of the Korean intertidal mud-creeper Batillaria attramentaria.</title>
        <authorList>
            <person name="Patra A.K."/>
            <person name="Ho P.T."/>
            <person name="Jun S."/>
            <person name="Lee S.J."/>
            <person name="Kim Y."/>
            <person name="Won Y.J."/>
        </authorList>
    </citation>
    <scope>NUCLEOTIDE SEQUENCE [LARGE SCALE GENOMIC DNA]</scope>
    <source>
        <strain evidence="3">Wonlab-2016</strain>
    </source>
</reference>
<feature type="region of interest" description="Disordered" evidence="1">
    <location>
        <begin position="19"/>
        <end position="40"/>
    </location>
</feature>
<accession>A0ABD0LIL6</accession>
<comment type="caution">
    <text evidence="3">The sequence shown here is derived from an EMBL/GenBank/DDBJ whole genome shotgun (WGS) entry which is preliminary data.</text>
</comment>
<proteinExistence type="predicted"/>
<dbReference type="Proteomes" id="UP001519460">
    <property type="component" value="Unassembled WGS sequence"/>
</dbReference>
<dbReference type="SUPFAM" id="SSF52540">
    <property type="entry name" value="P-loop containing nucleoside triphosphate hydrolases"/>
    <property type="match status" value="1"/>
</dbReference>
<dbReference type="InterPro" id="IPR000863">
    <property type="entry name" value="Sulfotransferase_dom"/>
</dbReference>
<organism evidence="3 4">
    <name type="scientific">Batillaria attramentaria</name>
    <dbReference type="NCBI Taxonomy" id="370345"/>
    <lineage>
        <taxon>Eukaryota</taxon>
        <taxon>Metazoa</taxon>
        <taxon>Spiralia</taxon>
        <taxon>Lophotrochozoa</taxon>
        <taxon>Mollusca</taxon>
        <taxon>Gastropoda</taxon>
        <taxon>Caenogastropoda</taxon>
        <taxon>Sorbeoconcha</taxon>
        <taxon>Cerithioidea</taxon>
        <taxon>Batillariidae</taxon>
        <taxon>Batillaria</taxon>
    </lineage>
</organism>